<accession>A0AAU9IDN0</accession>
<dbReference type="EMBL" id="CAJZBQ010000007">
    <property type="protein sequence ID" value="CAG9312541.1"/>
    <property type="molecule type" value="Genomic_DNA"/>
</dbReference>
<proteinExistence type="predicted"/>
<comment type="caution">
    <text evidence="1">The sequence shown here is derived from an EMBL/GenBank/DDBJ whole genome shotgun (WGS) entry which is preliminary data.</text>
</comment>
<name>A0AAU9IDN0_9CILI</name>
<protein>
    <submittedName>
        <fullName evidence="1">Uncharacterized protein</fullName>
    </submittedName>
</protein>
<evidence type="ECO:0000313" key="1">
    <source>
        <dbReference type="EMBL" id="CAG9312541.1"/>
    </source>
</evidence>
<keyword evidence="2" id="KW-1185">Reference proteome</keyword>
<dbReference type="AlphaFoldDB" id="A0AAU9IDN0"/>
<dbReference type="Proteomes" id="UP001162131">
    <property type="component" value="Unassembled WGS sequence"/>
</dbReference>
<organism evidence="1 2">
    <name type="scientific">Blepharisma stoltei</name>
    <dbReference type="NCBI Taxonomy" id="1481888"/>
    <lineage>
        <taxon>Eukaryota</taxon>
        <taxon>Sar</taxon>
        <taxon>Alveolata</taxon>
        <taxon>Ciliophora</taxon>
        <taxon>Postciliodesmatophora</taxon>
        <taxon>Heterotrichea</taxon>
        <taxon>Heterotrichida</taxon>
        <taxon>Blepharismidae</taxon>
        <taxon>Blepharisma</taxon>
    </lineage>
</organism>
<reference evidence="1" key="1">
    <citation type="submission" date="2021-09" db="EMBL/GenBank/DDBJ databases">
        <authorList>
            <consortium name="AG Swart"/>
            <person name="Singh M."/>
            <person name="Singh A."/>
            <person name="Seah K."/>
            <person name="Emmerich C."/>
        </authorList>
    </citation>
    <scope>NUCLEOTIDE SEQUENCE</scope>
    <source>
        <strain evidence="1">ATCC30299</strain>
    </source>
</reference>
<gene>
    <name evidence="1" type="ORF">BSTOLATCC_MIC6935</name>
</gene>
<evidence type="ECO:0000313" key="2">
    <source>
        <dbReference type="Proteomes" id="UP001162131"/>
    </source>
</evidence>
<sequence length="108" mass="12276">MASKENCKFEALHIGQCSSPEVYSCELHFRNHLVQTNSTHTIDSSALIALSIYQRCSSSISCWRKIKESAIKEKYISNIENIFQAHITSKKEQDPVISLLMLQPDNAF</sequence>